<name>A0A8K0FWX3_IGNLU</name>
<gene>
    <name evidence="3" type="ORF">ILUMI_23438</name>
</gene>
<feature type="domain" description="DDE-1" evidence="2">
    <location>
        <begin position="1"/>
        <end position="66"/>
    </location>
</feature>
<keyword evidence="4" id="KW-1185">Reference proteome</keyword>
<feature type="compositionally biased region" description="Basic and acidic residues" evidence="1">
    <location>
        <begin position="113"/>
        <end position="135"/>
    </location>
</feature>
<proteinExistence type="predicted"/>
<comment type="caution">
    <text evidence="3">The sequence shown here is derived from an EMBL/GenBank/DDBJ whole genome shotgun (WGS) entry which is preliminary data.</text>
</comment>
<dbReference type="InterPro" id="IPR004875">
    <property type="entry name" value="DDE_SF_endonuclease_dom"/>
</dbReference>
<feature type="compositionally biased region" description="Basic residues" evidence="1">
    <location>
        <begin position="90"/>
        <end position="104"/>
    </location>
</feature>
<dbReference type="EMBL" id="VTPC01090590">
    <property type="protein sequence ID" value="KAF2882705.1"/>
    <property type="molecule type" value="Genomic_DNA"/>
</dbReference>
<dbReference type="AlphaFoldDB" id="A0A8K0FWX3"/>
<dbReference type="Pfam" id="PF03184">
    <property type="entry name" value="DDE_1"/>
    <property type="match status" value="1"/>
</dbReference>
<evidence type="ECO:0000259" key="2">
    <source>
        <dbReference type="Pfam" id="PF03184"/>
    </source>
</evidence>
<dbReference type="GO" id="GO:0003676">
    <property type="term" value="F:nucleic acid binding"/>
    <property type="evidence" value="ECO:0007669"/>
    <property type="project" value="InterPro"/>
</dbReference>
<dbReference type="OrthoDB" id="5425161at2759"/>
<evidence type="ECO:0000313" key="3">
    <source>
        <dbReference type="EMBL" id="KAF2882705.1"/>
    </source>
</evidence>
<protein>
    <recommendedName>
        <fullName evidence="2">DDE-1 domain-containing protein</fullName>
    </recommendedName>
</protein>
<evidence type="ECO:0000313" key="4">
    <source>
        <dbReference type="Proteomes" id="UP000801492"/>
    </source>
</evidence>
<dbReference type="Proteomes" id="UP000801492">
    <property type="component" value="Unassembled WGS sequence"/>
</dbReference>
<sequence length="255" mass="28629">MDNHESHIALDVINLAREDGVTIVTMPPHCSHRFQPLDVAVYGPLKAHYNTSVDQWMKDHQGTPIRNKESKKLDENTDFISPKEFIGYPKTKRRKENPNKKRKVVSCNLTDTPQKEDLERREEEKKSKEIKKPNLDLDLPSSSSKESEPEMSDHKSSGGEFCLAPSPPAMDLVLNRDSKDFVYVKCGQKHKDVQSPANLVKLDSLMSTRLCLESEVRDFPIRKCLGVSGSKSLGLSDKGVNGLELSIDSILVSTV</sequence>
<organism evidence="3 4">
    <name type="scientific">Ignelater luminosus</name>
    <name type="common">Cucubano</name>
    <name type="synonym">Pyrophorus luminosus</name>
    <dbReference type="NCBI Taxonomy" id="2038154"/>
    <lineage>
        <taxon>Eukaryota</taxon>
        <taxon>Metazoa</taxon>
        <taxon>Ecdysozoa</taxon>
        <taxon>Arthropoda</taxon>
        <taxon>Hexapoda</taxon>
        <taxon>Insecta</taxon>
        <taxon>Pterygota</taxon>
        <taxon>Neoptera</taxon>
        <taxon>Endopterygota</taxon>
        <taxon>Coleoptera</taxon>
        <taxon>Polyphaga</taxon>
        <taxon>Elateriformia</taxon>
        <taxon>Elateroidea</taxon>
        <taxon>Elateridae</taxon>
        <taxon>Agrypninae</taxon>
        <taxon>Pyrophorini</taxon>
        <taxon>Ignelater</taxon>
    </lineage>
</organism>
<feature type="region of interest" description="Disordered" evidence="1">
    <location>
        <begin position="84"/>
        <end position="162"/>
    </location>
</feature>
<accession>A0A8K0FWX3</accession>
<feature type="compositionally biased region" description="Basic and acidic residues" evidence="1">
    <location>
        <begin position="145"/>
        <end position="157"/>
    </location>
</feature>
<evidence type="ECO:0000256" key="1">
    <source>
        <dbReference type="SAM" id="MobiDB-lite"/>
    </source>
</evidence>
<reference evidence="3" key="1">
    <citation type="submission" date="2019-08" db="EMBL/GenBank/DDBJ databases">
        <title>The genome of the North American firefly Photinus pyralis.</title>
        <authorList>
            <consortium name="Photinus pyralis genome working group"/>
            <person name="Fallon T.R."/>
            <person name="Sander Lower S.E."/>
            <person name="Weng J.-K."/>
        </authorList>
    </citation>
    <scope>NUCLEOTIDE SEQUENCE</scope>
    <source>
        <strain evidence="3">TRF0915ILg1</strain>
        <tissue evidence="3">Whole body</tissue>
    </source>
</reference>